<keyword evidence="3" id="KW-1185">Reference proteome</keyword>
<feature type="region of interest" description="Disordered" evidence="1">
    <location>
        <begin position="43"/>
        <end position="63"/>
    </location>
</feature>
<evidence type="ECO:0000313" key="2">
    <source>
        <dbReference type="EMBL" id="KAL2047364.1"/>
    </source>
</evidence>
<sequence length="162" mass="18325">MKRVSERGQCLLGRRGSMRRCKVMSAEVECYAEEFEEDAVDFEEKAVDDAKEDTEETAPKEKDPLQRLFALQTFEGFWEFNAPLLNIVAVPTKHQMPEGLDLRSWATILAMTHLEKKMGAEKEAWEMCVDKARGWLAGVGVANGKAAQGWWAWAEKLITGSK</sequence>
<reference evidence="2 3" key="1">
    <citation type="submission" date="2024-09" db="EMBL/GenBank/DDBJ databases">
        <title>Rethinking Asexuality: The Enigmatic Case of Functional Sexual Genes in Lepraria (Stereocaulaceae).</title>
        <authorList>
            <person name="Doellman M."/>
            <person name="Sun Y."/>
            <person name="Barcenas-Pena A."/>
            <person name="Lumbsch H.T."/>
            <person name="Grewe F."/>
        </authorList>
    </citation>
    <scope>NUCLEOTIDE SEQUENCE [LARGE SCALE GENOMIC DNA]</scope>
    <source>
        <strain evidence="2 3">Mercado 3170</strain>
    </source>
</reference>
<dbReference type="EMBL" id="JBEFKJ010000003">
    <property type="protein sequence ID" value="KAL2047364.1"/>
    <property type="molecule type" value="Genomic_DNA"/>
</dbReference>
<evidence type="ECO:0000256" key="1">
    <source>
        <dbReference type="SAM" id="MobiDB-lite"/>
    </source>
</evidence>
<proteinExistence type="predicted"/>
<organism evidence="2 3">
    <name type="scientific">Stereocaulon virgatum</name>
    <dbReference type="NCBI Taxonomy" id="373712"/>
    <lineage>
        <taxon>Eukaryota</taxon>
        <taxon>Fungi</taxon>
        <taxon>Dikarya</taxon>
        <taxon>Ascomycota</taxon>
        <taxon>Pezizomycotina</taxon>
        <taxon>Lecanoromycetes</taxon>
        <taxon>OSLEUM clade</taxon>
        <taxon>Lecanoromycetidae</taxon>
        <taxon>Lecanorales</taxon>
        <taxon>Lecanorineae</taxon>
        <taxon>Stereocaulaceae</taxon>
        <taxon>Stereocaulon</taxon>
    </lineage>
</organism>
<gene>
    <name evidence="2" type="ORF">N7G274_001385</name>
</gene>
<dbReference type="PANTHER" id="PTHR45737">
    <property type="entry name" value="VON WILLEBRAND FACTOR A DOMAIN-CONTAINING PROTEIN 5A"/>
    <property type="match status" value="1"/>
</dbReference>
<protein>
    <submittedName>
        <fullName evidence="2">Uncharacterized protein</fullName>
    </submittedName>
</protein>
<dbReference type="Proteomes" id="UP001590950">
    <property type="component" value="Unassembled WGS sequence"/>
</dbReference>
<comment type="caution">
    <text evidence="2">The sequence shown here is derived from an EMBL/GenBank/DDBJ whole genome shotgun (WGS) entry which is preliminary data.</text>
</comment>
<accession>A0ABR4AP99</accession>
<evidence type="ECO:0000313" key="3">
    <source>
        <dbReference type="Proteomes" id="UP001590950"/>
    </source>
</evidence>
<dbReference type="PANTHER" id="PTHR45737:SF6">
    <property type="entry name" value="VON WILLEBRAND FACTOR A DOMAIN-CONTAINING PROTEIN 5A"/>
    <property type="match status" value="1"/>
</dbReference>
<name>A0ABR4AP99_9LECA</name>